<organism evidence="1 2">
    <name type="scientific">Ricinus communis</name>
    <name type="common">Castor bean</name>
    <dbReference type="NCBI Taxonomy" id="3988"/>
    <lineage>
        <taxon>Eukaryota</taxon>
        <taxon>Viridiplantae</taxon>
        <taxon>Streptophyta</taxon>
        <taxon>Embryophyta</taxon>
        <taxon>Tracheophyta</taxon>
        <taxon>Spermatophyta</taxon>
        <taxon>Magnoliopsida</taxon>
        <taxon>eudicotyledons</taxon>
        <taxon>Gunneridae</taxon>
        <taxon>Pentapetalae</taxon>
        <taxon>rosids</taxon>
        <taxon>fabids</taxon>
        <taxon>Malpighiales</taxon>
        <taxon>Euphorbiaceae</taxon>
        <taxon>Acalyphoideae</taxon>
        <taxon>Acalypheae</taxon>
        <taxon>Ricinus</taxon>
    </lineage>
</organism>
<dbReference type="InParanoid" id="B9SIZ2"/>
<dbReference type="EMBL" id="EQ973978">
    <property type="protein sequence ID" value="EEF36385.1"/>
    <property type="molecule type" value="Genomic_DNA"/>
</dbReference>
<dbReference type="Proteomes" id="UP000008311">
    <property type="component" value="Unassembled WGS sequence"/>
</dbReference>
<proteinExistence type="predicted"/>
<sequence>MANKEWVVFVSEALGFEDCFIVEGPSSGGVLALLWRKKEMGPPKLETLHGFMVLDVGYEGAVFSQEWLQMSHRCLRIDNQNLCPLCSNPGESIYHALIDCSFVKEVWVISVLVSRGNRNGSICDWLQEIFTKFDKSTWHCIAAIVWNLWIHRNEVVWNSKRKQPRQIVDGAVTYLQRWLIAQQTNPPSPDNNEVFNHNLAKWKKPKSGSLKCNVDASTFNQQGMIGAGYVLRNTEGALLGARITSFVQSDLNLKLAEALSFREALSWTKA</sequence>
<keyword evidence="2" id="KW-1185">Reference proteome</keyword>
<evidence type="ECO:0000313" key="2">
    <source>
        <dbReference type="Proteomes" id="UP000008311"/>
    </source>
</evidence>
<evidence type="ECO:0008006" key="3">
    <source>
        <dbReference type="Google" id="ProtNLM"/>
    </source>
</evidence>
<evidence type="ECO:0000313" key="1">
    <source>
        <dbReference type="EMBL" id="EEF36385.1"/>
    </source>
</evidence>
<accession>B9SIZ2</accession>
<dbReference type="PANTHER" id="PTHR47074:SF11">
    <property type="entry name" value="REVERSE TRANSCRIPTASE-LIKE PROTEIN"/>
    <property type="match status" value="1"/>
</dbReference>
<protein>
    <recommendedName>
        <fullName evidence="3">Reverse transcriptase zinc-binding domain-containing protein</fullName>
    </recommendedName>
</protein>
<gene>
    <name evidence="1" type="ORF">RCOM_0596960</name>
</gene>
<dbReference type="InterPro" id="IPR052929">
    <property type="entry name" value="RNase_H-like_EbsB-rel"/>
</dbReference>
<dbReference type="PANTHER" id="PTHR47074">
    <property type="entry name" value="BNAC02G40300D PROTEIN"/>
    <property type="match status" value="1"/>
</dbReference>
<name>B9SIZ2_RICCO</name>
<dbReference type="eggNOG" id="KOG1075">
    <property type="taxonomic scope" value="Eukaryota"/>
</dbReference>
<dbReference type="AlphaFoldDB" id="B9SIZ2"/>
<reference evidence="2" key="1">
    <citation type="journal article" date="2010" name="Nat. Biotechnol.">
        <title>Draft genome sequence of the oilseed species Ricinus communis.</title>
        <authorList>
            <person name="Chan A.P."/>
            <person name="Crabtree J."/>
            <person name="Zhao Q."/>
            <person name="Lorenzi H."/>
            <person name="Orvis J."/>
            <person name="Puiu D."/>
            <person name="Melake-Berhan A."/>
            <person name="Jones K.M."/>
            <person name="Redman J."/>
            <person name="Chen G."/>
            <person name="Cahoon E.B."/>
            <person name="Gedil M."/>
            <person name="Stanke M."/>
            <person name="Haas B.J."/>
            <person name="Wortman J.R."/>
            <person name="Fraser-Liggett C.M."/>
            <person name="Ravel J."/>
            <person name="Rabinowicz P.D."/>
        </authorList>
    </citation>
    <scope>NUCLEOTIDE SEQUENCE [LARGE SCALE GENOMIC DNA]</scope>
    <source>
        <strain evidence="2">cv. Hale</strain>
    </source>
</reference>